<reference evidence="7 8" key="1">
    <citation type="journal article" date="2015" name="Nature">
        <title>rRNA introns, odd ribosomes, and small enigmatic genomes across a large radiation of phyla.</title>
        <authorList>
            <person name="Brown C.T."/>
            <person name="Hug L.A."/>
            <person name="Thomas B.C."/>
            <person name="Sharon I."/>
            <person name="Castelle C.J."/>
            <person name="Singh A."/>
            <person name="Wilkins M.J."/>
            <person name="Williams K.H."/>
            <person name="Banfield J.F."/>
        </authorList>
    </citation>
    <scope>NUCLEOTIDE SEQUENCE [LARGE SCALE GENOMIC DNA]</scope>
</reference>
<keyword evidence="4 5" id="KW-0472">Membrane</keyword>
<comment type="subcellular location">
    <subcellularLocation>
        <location evidence="5">Cell membrane</location>
        <topology evidence="5">Multi-pass membrane protein</topology>
    </subcellularLocation>
    <subcellularLocation>
        <location evidence="1">Membrane</location>
        <topology evidence="1">Multi-pass membrane protein</topology>
    </subcellularLocation>
</comment>
<keyword evidence="2 5" id="KW-0812">Transmembrane</keyword>
<accession>A0A0G0C1Q5</accession>
<dbReference type="PANTHER" id="PTHR43229:SF6">
    <property type="entry name" value="ABC-TYPE MULTIDRUG TRANSPORT SYSTEM, PERMEASE COMPONENT"/>
    <property type="match status" value="1"/>
</dbReference>
<evidence type="ECO:0000256" key="5">
    <source>
        <dbReference type="RuleBase" id="RU361157"/>
    </source>
</evidence>
<evidence type="ECO:0000256" key="2">
    <source>
        <dbReference type="ARBA" id="ARBA00022692"/>
    </source>
</evidence>
<dbReference type="GO" id="GO:0140359">
    <property type="term" value="F:ABC-type transporter activity"/>
    <property type="evidence" value="ECO:0007669"/>
    <property type="project" value="InterPro"/>
</dbReference>
<dbReference type="AlphaFoldDB" id="A0A0G0C1Q5"/>
<protein>
    <recommendedName>
        <fullName evidence="5">Transport permease protein</fullName>
    </recommendedName>
</protein>
<feature type="transmembrane region" description="Helical" evidence="5">
    <location>
        <begin position="171"/>
        <end position="190"/>
    </location>
</feature>
<dbReference type="PANTHER" id="PTHR43229">
    <property type="entry name" value="NODULATION PROTEIN J"/>
    <property type="match status" value="1"/>
</dbReference>
<feature type="transmembrane region" description="Helical" evidence="5">
    <location>
        <begin position="52"/>
        <end position="70"/>
    </location>
</feature>
<evidence type="ECO:0000313" key="8">
    <source>
        <dbReference type="Proteomes" id="UP000034581"/>
    </source>
</evidence>
<dbReference type="InterPro" id="IPR051784">
    <property type="entry name" value="Nod_factor_ABC_transporter"/>
</dbReference>
<evidence type="ECO:0000259" key="6">
    <source>
        <dbReference type="PROSITE" id="PS51012"/>
    </source>
</evidence>
<feature type="transmembrane region" description="Helical" evidence="5">
    <location>
        <begin position="227"/>
        <end position="249"/>
    </location>
</feature>
<dbReference type="InterPro" id="IPR013525">
    <property type="entry name" value="ABC2_TM"/>
</dbReference>
<evidence type="ECO:0000256" key="1">
    <source>
        <dbReference type="ARBA" id="ARBA00004141"/>
    </source>
</evidence>
<comment type="similarity">
    <text evidence="5">Belongs to the ABC-2 integral membrane protein family.</text>
</comment>
<name>A0A0G0C1Q5_UNCC3</name>
<keyword evidence="3 5" id="KW-1133">Transmembrane helix</keyword>
<evidence type="ECO:0000313" key="7">
    <source>
        <dbReference type="EMBL" id="KKP70031.1"/>
    </source>
</evidence>
<keyword evidence="5" id="KW-0813">Transport</keyword>
<dbReference type="EMBL" id="LBQB01000002">
    <property type="protein sequence ID" value="KKP70031.1"/>
    <property type="molecule type" value="Genomic_DNA"/>
</dbReference>
<keyword evidence="5" id="KW-1003">Cell membrane</keyword>
<dbReference type="Proteomes" id="UP000034581">
    <property type="component" value="Unassembled WGS sequence"/>
</dbReference>
<dbReference type="PROSITE" id="PS51012">
    <property type="entry name" value="ABC_TM2"/>
    <property type="match status" value="1"/>
</dbReference>
<organism evidence="7 8">
    <name type="scientific">candidate division CPR3 bacterium GW2011_GWF2_35_18</name>
    <dbReference type="NCBI Taxonomy" id="1618350"/>
    <lineage>
        <taxon>Bacteria</taxon>
        <taxon>Bacteria division CPR3</taxon>
    </lineage>
</organism>
<dbReference type="STRING" id="1618350.UR67_C0002G0151"/>
<evidence type="ECO:0000256" key="3">
    <source>
        <dbReference type="ARBA" id="ARBA00022989"/>
    </source>
</evidence>
<feature type="transmembrane region" description="Helical" evidence="5">
    <location>
        <begin position="21"/>
        <end position="40"/>
    </location>
</feature>
<dbReference type="InterPro" id="IPR047817">
    <property type="entry name" value="ABC2_TM_bact-type"/>
</dbReference>
<feature type="transmembrane region" description="Helical" evidence="5">
    <location>
        <begin position="106"/>
        <end position="129"/>
    </location>
</feature>
<dbReference type="Pfam" id="PF01061">
    <property type="entry name" value="ABC2_membrane"/>
    <property type="match status" value="1"/>
</dbReference>
<gene>
    <name evidence="7" type="ORF">UR67_C0002G0151</name>
</gene>
<sequence length="261" mass="30671">MNYHRVWGLVVRHLYNFRHNLDRLFDGFYWPAIDIIIWGLTFRYVENANVEISNVLLLMLSGLIFWQVVWRGQYEMTVNFLEEIWNKNLVNLFSSPLTVNEWMSGLVILSILKMIVTIAFSIFLAWLLYAINVFSFGFLIIPFVFLLLMMGWWVGLFVAGMLSYLGQNLQIFAWAGVFILFPFSAIYYPVSTLPYWAQIIAKLTPSSYIFEGMREVVLQGNINYHNLIISFCLNILYLILSILFFKFIFKKSKEKGLARLE</sequence>
<evidence type="ECO:0000256" key="4">
    <source>
        <dbReference type="ARBA" id="ARBA00023136"/>
    </source>
</evidence>
<dbReference type="GO" id="GO:0005886">
    <property type="term" value="C:plasma membrane"/>
    <property type="evidence" value="ECO:0007669"/>
    <property type="project" value="UniProtKB-SubCell"/>
</dbReference>
<comment type="caution">
    <text evidence="7">The sequence shown here is derived from an EMBL/GenBank/DDBJ whole genome shotgun (WGS) entry which is preliminary data.</text>
</comment>
<feature type="transmembrane region" description="Helical" evidence="5">
    <location>
        <begin position="135"/>
        <end position="159"/>
    </location>
</feature>
<feature type="domain" description="ABC transmembrane type-2" evidence="6">
    <location>
        <begin position="22"/>
        <end position="248"/>
    </location>
</feature>
<proteinExistence type="inferred from homology"/>